<accession>A0A814IQ51</accession>
<proteinExistence type="predicted"/>
<dbReference type="GO" id="GO:0005886">
    <property type="term" value="C:plasma membrane"/>
    <property type="evidence" value="ECO:0007669"/>
    <property type="project" value="UniProtKB-SubCell"/>
</dbReference>
<dbReference type="PANTHER" id="PTHR46473:SF10">
    <property type="entry name" value="LD45603P-RELATED"/>
    <property type="match status" value="1"/>
</dbReference>
<dbReference type="PANTHER" id="PTHR46473">
    <property type="entry name" value="GH08155P"/>
    <property type="match status" value="1"/>
</dbReference>
<comment type="subcellular location">
    <subcellularLocation>
        <location evidence="1">Cell membrane</location>
        <topology evidence="1">Single-pass membrane protein</topology>
    </subcellularLocation>
</comment>
<keyword evidence="2" id="KW-0813">Transport</keyword>
<keyword evidence="5" id="KW-0812">Transmembrane</keyword>
<evidence type="ECO:0000256" key="8">
    <source>
        <dbReference type="ARBA" id="ARBA00022989"/>
    </source>
</evidence>
<evidence type="ECO:0000256" key="2">
    <source>
        <dbReference type="ARBA" id="ARBA00022448"/>
    </source>
</evidence>
<evidence type="ECO:0000313" key="13">
    <source>
        <dbReference type="EMBL" id="CAF1027673.1"/>
    </source>
</evidence>
<dbReference type="Proteomes" id="UP000663828">
    <property type="component" value="Unassembled WGS sequence"/>
</dbReference>
<organism evidence="13 14">
    <name type="scientific">Adineta ricciae</name>
    <name type="common">Rotifer</name>
    <dbReference type="NCBI Taxonomy" id="249248"/>
    <lineage>
        <taxon>Eukaryota</taxon>
        <taxon>Metazoa</taxon>
        <taxon>Spiralia</taxon>
        <taxon>Gnathifera</taxon>
        <taxon>Rotifera</taxon>
        <taxon>Eurotatoria</taxon>
        <taxon>Bdelloidea</taxon>
        <taxon>Adinetida</taxon>
        <taxon>Adinetidae</taxon>
        <taxon>Adineta</taxon>
    </lineage>
</organism>
<evidence type="ECO:0000256" key="6">
    <source>
        <dbReference type="ARBA" id="ARBA00022729"/>
    </source>
</evidence>
<dbReference type="AlphaFoldDB" id="A0A814IQ51"/>
<evidence type="ECO:0000256" key="1">
    <source>
        <dbReference type="ARBA" id="ARBA00004162"/>
    </source>
</evidence>
<name>A0A814IQ51_ADIRI</name>
<dbReference type="Pfam" id="PF13855">
    <property type="entry name" value="LRR_8"/>
    <property type="match status" value="1"/>
</dbReference>
<dbReference type="InterPro" id="IPR032675">
    <property type="entry name" value="LRR_dom_sf"/>
</dbReference>
<keyword evidence="3" id="KW-1003">Cell membrane</keyword>
<evidence type="ECO:0000256" key="3">
    <source>
        <dbReference type="ARBA" id="ARBA00022475"/>
    </source>
</evidence>
<dbReference type="SMART" id="SM00369">
    <property type="entry name" value="LRR_TYP"/>
    <property type="match status" value="3"/>
</dbReference>
<evidence type="ECO:0000313" key="14">
    <source>
        <dbReference type="Proteomes" id="UP000663828"/>
    </source>
</evidence>
<evidence type="ECO:0000256" key="5">
    <source>
        <dbReference type="ARBA" id="ARBA00022692"/>
    </source>
</evidence>
<evidence type="ECO:0000256" key="4">
    <source>
        <dbReference type="ARBA" id="ARBA00022614"/>
    </source>
</evidence>
<keyword evidence="6" id="KW-0732">Signal</keyword>
<keyword evidence="7" id="KW-0677">Repeat</keyword>
<keyword evidence="8" id="KW-1133">Transmembrane helix</keyword>
<sequence length="345" mass="39923">MLVSLTNSAKFTSCIPNRSCKCYLTEQSFALMNCSYSLHDLPVFNSNSSMTITTIVARHALFRWPLNLCKYSHLQILDLSGSDLRRPSMDLSCLSQLIYLNLSQTHLNQLPNFSNVSLQFLEFLDLSSNQIEYINGSWFRSLNHLTTLHLHHNPLKRIDSFEQFLLLPSLQYINFISSTSVLPMKKPLSISQWIDLANKWNNTNKVLQIHTNTIPLQSIFPPSNQFYMIPLESMKIILNILSNSTFTTLVSEPPCHCNELQNYQRIFSFVNNEKNLSTLFQSSTCLMPIGFIHTSLFDRRTLLDLNCTAIGRMSGRLNHRNSCSLKRFYSFIYIATFYTIFFYQK</sequence>
<keyword evidence="11" id="KW-1015">Disulfide bond</keyword>
<keyword evidence="10" id="KW-0472">Membrane</keyword>
<evidence type="ECO:0000256" key="12">
    <source>
        <dbReference type="ARBA" id="ARBA00023303"/>
    </source>
</evidence>
<evidence type="ECO:0000256" key="11">
    <source>
        <dbReference type="ARBA" id="ARBA00023157"/>
    </source>
</evidence>
<dbReference type="GO" id="GO:0034220">
    <property type="term" value="P:monoatomic ion transmembrane transport"/>
    <property type="evidence" value="ECO:0007669"/>
    <property type="project" value="UniProtKB-KW"/>
</dbReference>
<comment type="caution">
    <text evidence="13">The sequence shown here is derived from an EMBL/GenBank/DDBJ whole genome shotgun (WGS) entry which is preliminary data.</text>
</comment>
<reference evidence="13" key="1">
    <citation type="submission" date="2021-02" db="EMBL/GenBank/DDBJ databases">
        <authorList>
            <person name="Nowell W R."/>
        </authorList>
    </citation>
    <scope>NUCLEOTIDE SEQUENCE</scope>
</reference>
<dbReference type="InterPro" id="IPR051432">
    <property type="entry name" value="KCNMA1_auxiliary"/>
</dbReference>
<keyword evidence="9" id="KW-0406">Ion transport</keyword>
<dbReference type="EMBL" id="CAJNOR010000879">
    <property type="protein sequence ID" value="CAF1027673.1"/>
    <property type="molecule type" value="Genomic_DNA"/>
</dbReference>
<keyword evidence="14" id="KW-1185">Reference proteome</keyword>
<keyword evidence="4" id="KW-0433">Leucine-rich repeat</keyword>
<evidence type="ECO:0000256" key="7">
    <source>
        <dbReference type="ARBA" id="ARBA00022737"/>
    </source>
</evidence>
<dbReference type="InterPro" id="IPR003591">
    <property type="entry name" value="Leu-rich_rpt_typical-subtyp"/>
</dbReference>
<dbReference type="PROSITE" id="PS51450">
    <property type="entry name" value="LRR"/>
    <property type="match status" value="2"/>
</dbReference>
<evidence type="ECO:0000256" key="9">
    <source>
        <dbReference type="ARBA" id="ARBA00023065"/>
    </source>
</evidence>
<dbReference type="InterPro" id="IPR001611">
    <property type="entry name" value="Leu-rich_rpt"/>
</dbReference>
<evidence type="ECO:0000256" key="10">
    <source>
        <dbReference type="ARBA" id="ARBA00023136"/>
    </source>
</evidence>
<protein>
    <submittedName>
        <fullName evidence="13">Uncharacterized protein</fullName>
    </submittedName>
</protein>
<gene>
    <name evidence="13" type="ORF">XAT740_LOCUS14578</name>
</gene>
<dbReference type="SUPFAM" id="SSF52058">
    <property type="entry name" value="L domain-like"/>
    <property type="match status" value="1"/>
</dbReference>
<keyword evidence="12" id="KW-0407">Ion channel</keyword>
<dbReference type="Gene3D" id="3.80.10.10">
    <property type="entry name" value="Ribonuclease Inhibitor"/>
    <property type="match status" value="1"/>
</dbReference>